<evidence type="ECO:0000256" key="3">
    <source>
        <dbReference type="ARBA" id="ARBA00022723"/>
    </source>
</evidence>
<accession>A0A914XL78</accession>
<dbReference type="PANTHER" id="PTHR32494:SF19">
    <property type="entry name" value="ALLANTOATE DEIMINASE-RELATED"/>
    <property type="match status" value="1"/>
</dbReference>
<keyword evidence="6" id="KW-1185">Reference proteome</keyword>
<protein>
    <submittedName>
        <fullName evidence="7">Peptidase M20 dimerisation domain-containing protein</fullName>
    </submittedName>
</protein>
<evidence type="ECO:0000256" key="4">
    <source>
        <dbReference type="ARBA" id="ARBA00022801"/>
    </source>
</evidence>
<dbReference type="InterPro" id="IPR010158">
    <property type="entry name" value="Amidase_Cbmase"/>
</dbReference>
<evidence type="ECO:0000313" key="7">
    <source>
        <dbReference type="WBParaSite" id="PSAMB.scaffold8989size5494.g31990.t1"/>
    </source>
</evidence>
<keyword evidence="3" id="KW-0479">Metal-binding</keyword>
<dbReference type="NCBIfam" id="TIGR01879">
    <property type="entry name" value="hydantase"/>
    <property type="match status" value="1"/>
</dbReference>
<dbReference type="GO" id="GO:0016813">
    <property type="term" value="F:hydrolase activity, acting on carbon-nitrogen (but not peptide) bonds, in linear amidines"/>
    <property type="evidence" value="ECO:0007669"/>
    <property type="project" value="InterPro"/>
</dbReference>
<evidence type="ECO:0000256" key="2">
    <source>
        <dbReference type="ARBA" id="ARBA00011738"/>
    </source>
</evidence>
<dbReference type="SUPFAM" id="SSF53187">
    <property type="entry name" value="Zn-dependent exopeptidases"/>
    <property type="match status" value="1"/>
</dbReference>
<dbReference type="Gene3D" id="3.30.70.360">
    <property type="match status" value="1"/>
</dbReference>
<dbReference type="GO" id="GO:0046872">
    <property type="term" value="F:metal ion binding"/>
    <property type="evidence" value="ECO:0007669"/>
    <property type="project" value="UniProtKB-KW"/>
</dbReference>
<proteinExistence type="predicted"/>
<comment type="cofactor">
    <cofactor evidence="1">
        <name>Mn(2+)</name>
        <dbReference type="ChEBI" id="CHEBI:29035"/>
    </cofactor>
</comment>
<sequence length="341" mass="36572">MPALNEMPVYGDTSLGERIIGDAHKLGTFTETDGMLSRTFMTPAHHKAAAFLAGIMCEAGMRVRRDSAGNVIGRYEGLEPNAKMLLTGSHFDTVKNAGMFDGPLGILLPIACVHRWNRLGKRFPFAIEVIGFSEEEGVRFKATLLGSRAISGTFDMSVLDNKDADGHTMREVMEASGFHTPGLEKAAYDPATVLGYLEVHIEQGPVLLNENLPLGVVTTISGATRFMVEVNGTGGHAGTVPMEMRHDAAMTAAEIGLFIERRCRNIPTLVGTVGHFEVPNGAANVVPGKAIFSIDIRAAEDQLRCDAVNDVAAKCALVEQERGVTVNAKKTHEAISVPCAQ</sequence>
<evidence type="ECO:0000313" key="6">
    <source>
        <dbReference type="Proteomes" id="UP000887566"/>
    </source>
</evidence>
<dbReference type="Gene3D" id="3.40.630.10">
    <property type="entry name" value="Zn peptidases"/>
    <property type="match status" value="1"/>
</dbReference>
<dbReference type="SUPFAM" id="SSF55031">
    <property type="entry name" value="Bacterial exopeptidase dimerisation domain"/>
    <property type="match status" value="1"/>
</dbReference>
<comment type="subunit">
    <text evidence="2">Homodimer.</text>
</comment>
<dbReference type="AlphaFoldDB" id="A0A914XL78"/>
<dbReference type="PANTHER" id="PTHR32494">
    <property type="entry name" value="ALLANTOATE DEIMINASE-RELATED"/>
    <property type="match status" value="1"/>
</dbReference>
<dbReference type="WBParaSite" id="PSAMB.scaffold8989size5494.g31990.t1">
    <property type="protein sequence ID" value="PSAMB.scaffold8989size5494.g31990.t1"/>
    <property type="gene ID" value="PSAMB.scaffold8989size5494.g31990"/>
</dbReference>
<reference evidence="7" key="1">
    <citation type="submission" date="2022-11" db="UniProtKB">
        <authorList>
            <consortium name="WormBaseParasite"/>
        </authorList>
    </citation>
    <scope>IDENTIFICATION</scope>
</reference>
<evidence type="ECO:0000256" key="5">
    <source>
        <dbReference type="ARBA" id="ARBA00023211"/>
    </source>
</evidence>
<dbReference type="Proteomes" id="UP000887566">
    <property type="component" value="Unplaced"/>
</dbReference>
<dbReference type="Pfam" id="PF01546">
    <property type="entry name" value="Peptidase_M20"/>
    <property type="match status" value="1"/>
</dbReference>
<name>A0A914XL78_9BILA</name>
<keyword evidence="5" id="KW-0464">Manganese</keyword>
<dbReference type="InterPro" id="IPR002933">
    <property type="entry name" value="Peptidase_M20"/>
</dbReference>
<dbReference type="InterPro" id="IPR036264">
    <property type="entry name" value="Bact_exopeptidase_dim_dom"/>
</dbReference>
<keyword evidence="4" id="KW-0378">Hydrolase</keyword>
<evidence type="ECO:0000256" key="1">
    <source>
        <dbReference type="ARBA" id="ARBA00001936"/>
    </source>
</evidence>
<organism evidence="6 7">
    <name type="scientific">Plectus sambesii</name>
    <dbReference type="NCBI Taxonomy" id="2011161"/>
    <lineage>
        <taxon>Eukaryota</taxon>
        <taxon>Metazoa</taxon>
        <taxon>Ecdysozoa</taxon>
        <taxon>Nematoda</taxon>
        <taxon>Chromadorea</taxon>
        <taxon>Plectida</taxon>
        <taxon>Plectina</taxon>
        <taxon>Plectoidea</taxon>
        <taxon>Plectidae</taxon>
        <taxon>Plectus</taxon>
    </lineage>
</organism>